<evidence type="ECO:0000259" key="2">
    <source>
        <dbReference type="PROSITE" id="PS51459"/>
    </source>
</evidence>
<dbReference type="SUPFAM" id="SSF140931">
    <property type="entry name" value="Fic-like"/>
    <property type="match status" value="1"/>
</dbReference>
<proteinExistence type="predicted"/>
<evidence type="ECO:0000313" key="3">
    <source>
        <dbReference type="EMBL" id="GAA3621532.1"/>
    </source>
</evidence>
<dbReference type="Gene3D" id="1.10.3290.10">
    <property type="entry name" value="Fido-like domain"/>
    <property type="match status" value="1"/>
</dbReference>
<keyword evidence="4" id="KW-1185">Reference proteome</keyword>
<evidence type="ECO:0000256" key="1">
    <source>
        <dbReference type="SAM" id="MobiDB-lite"/>
    </source>
</evidence>
<dbReference type="Proteomes" id="UP001501074">
    <property type="component" value="Unassembled WGS sequence"/>
</dbReference>
<dbReference type="RefSeq" id="WP_231487067.1">
    <property type="nucleotide sequence ID" value="NZ_BAAAZO010000008.1"/>
</dbReference>
<accession>A0ABP6ZXI2</accession>
<dbReference type="InterPro" id="IPR040198">
    <property type="entry name" value="Fido_containing"/>
</dbReference>
<dbReference type="Pfam" id="PF02661">
    <property type="entry name" value="Fic"/>
    <property type="match status" value="1"/>
</dbReference>
<dbReference type="PANTHER" id="PTHR13504:SF38">
    <property type="entry name" value="FIDO DOMAIN-CONTAINING PROTEIN"/>
    <property type="match status" value="1"/>
</dbReference>
<reference evidence="4" key="1">
    <citation type="journal article" date="2019" name="Int. J. Syst. Evol. Microbiol.">
        <title>The Global Catalogue of Microorganisms (GCM) 10K type strain sequencing project: providing services to taxonomists for standard genome sequencing and annotation.</title>
        <authorList>
            <consortium name="The Broad Institute Genomics Platform"/>
            <consortium name="The Broad Institute Genome Sequencing Center for Infectious Disease"/>
            <person name="Wu L."/>
            <person name="Ma J."/>
        </authorList>
    </citation>
    <scope>NUCLEOTIDE SEQUENCE [LARGE SCALE GENOMIC DNA]</scope>
    <source>
        <strain evidence="4">JCM 16902</strain>
    </source>
</reference>
<dbReference type="Pfam" id="PF13784">
    <property type="entry name" value="Fic_N"/>
    <property type="match status" value="1"/>
</dbReference>
<sequence length="406" mass="44039">MDRSAFTATSPGDLVPITGTDPHTGPWSHVAFVPHPLPFESPDLSGLTYRAVANARAALAALDSTARQLPNPRLFRRPALQAEAQSTSALEGTYAPLADVLTADQDRPPSSDLREVLNYVSMGNTAFAWLEEGRQLGVGMLENLQSLLVAGTSGETASSGAIRDHQVVVGSRLDAGPRDLPIRAARFVPAPPGLDLRASLQDLLDWMTSPVVPNQIDPVVAAAMAHYQFETLHPFHDGNGRIGRLLIVAHLLAQGVLLEPTLTVSPWFETRRTEYYDRLLAVSRSGDWDHYVQFFATGLEASAKGTHRQMSDLVAVQDSMREVVRASPLRADSAHLLIDYTLANTSFTIRAVERDLELSYARANQLVGQLVDLGILTPLATPPGTTRRFAAPAVLDVLVRDQRLGP</sequence>
<feature type="compositionally biased region" description="Polar residues" evidence="1">
    <location>
        <begin position="1"/>
        <end position="10"/>
    </location>
</feature>
<dbReference type="PROSITE" id="PS51459">
    <property type="entry name" value="FIDO"/>
    <property type="match status" value="1"/>
</dbReference>
<feature type="region of interest" description="Disordered" evidence="1">
    <location>
        <begin position="1"/>
        <end position="21"/>
    </location>
</feature>
<comment type="caution">
    <text evidence="3">The sequence shown here is derived from an EMBL/GenBank/DDBJ whole genome shotgun (WGS) entry which is preliminary data.</text>
</comment>
<dbReference type="InterPro" id="IPR025758">
    <property type="entry name" value="Fic/DOC_N"/>
</dbReference>
<dbReference type="InterPro" id="IPR003812">
    <property type="entry name" value="Fido"/>
</dbReference>
<dbReference type="EMBL" id="BAAAZO010000008">
    <property type="protein sequence ID" value="GAA3621532.1"/>
    <property type="molecule type" value="Genomic_DNA"/>
</dbReference>
<feature type="domain" description="Fido" evidence="2">
    <location>
        <begin position="136"/>
        <end position="297"/>
    </location>
</feature>
<dbReference type="PANTHER" id="PTHR13504">
    <property type="entry name" value="FIDO DOMAIN-CONTAINING PROTEIN DDB_G0283145"/>
    <property type="match status" value="1"/>
</dbReference>
<dbReference type="InterPro" id="IPR036597">
    <property type="entry name" value="Fido-like_dom_sf"/>
</dbReference>
<name>A0ABP6ZXI2_9ACTN</name>
<evidence type="ECO:0000313" key="4">
    <source>
        <dbReference type="Proteomes" id="UP001501074"/>
    </source>
</evidence>
<protein>
    <submittedName>
        <fullName evidence="3">Fic family protein</fullName>
    </submittedName>
</protein>
<organism evidence="3 4">
    <name type="scientific">Kineosporia mesophila</name>
    <dbReference type="NCBI Taxonomy" id="566012"/>
    <lineage>
        <taxon>Bacteria</taxon>
        <taxon>Bacillati</taxon>
        <taxon>Actinomycetota</taxon>
        <taxon>Actinomycetes</taxon>
        <taxon>Kineosporiales</taxon>
        <taxon>Kineosporiaceae</taxon>
        <taxon>Kineosporia</taxon>
    </lineage>
</organism>
<gene>
    <name evidence="3" type="ORF">GCM10022223_43020</name>
</gene>